<dbReference type="Proteomes" id="UP000008144">
    <property type="component" value="Unassembled WGS sequence"/>
</dbReference>
<evidence type="ECO:0000256" key="1">
    <source>
        <dbReference type="ARBA" id="ARBA00023157"/>
    </source>
</evidence>
<dbReference type="OMA" id="TGIIWLF"/>
<feature type="domain" description="C-type lectin" evidence="2">
    <location>
        <begin position="160"/>
        <end position="277"/>
    </location>
</feature>
<protein>
    <recommendedName>
        <fullName evidence="2">C-type lectin domain-containing protein</fullName>
    </recommendedName>
</protein>
<feature type="domain" description="C-type lectin" evidence="2">
    <location>
        <begin position="931"/>
        <end position="1061"/>
    </location>
</feature>
<dbReference type="FunFam" id="3.10.100.10:FF:000031">
    <property type="entry name" value="macrophage mannose receptor 1"/>
    <property type="match status" value="1"/>
</dbReference>
<evidence type="ECO:0000313" key="4">
    <source>
        <dbReference type="Proteomes" id="UP000008144"/>
    </source>
</evidence>
<dbReference type="GO" id="GO:0038023">
    <property type="term" value="F:signaling receptor activity"/>
    <property type="evidence" value="ECO:0000318"/>
    <property type="project" value="GO_Central"/>
</dbReference>
<dbReference type="HOGENOM" id="CLU_002069_2_0_1"/>
<dbReference type="InterPro" id="IPR018378">
    <property type="entry name" value="C-type_lectin_CS"/>
</dbReference>
<dbReference type="Pfam" id="PF00059">
    <property type="entry name" value="Lectin_C"/>
    <property type="match status" value="8"/>
</dbReference>
<dbReference type="FunFam" id="3.10.100.10:FF:000222">
    <property type="entry name" value="Uncharacterized protein"/>
    <property type="match status" value="1"/>
</dbReference>
<dbReference type="SUPFAM" id="SSF56436">
    <property type="entry name" value="C-type lectin-like"/>
    <property type="match status" value="8"/>
</dbReference>
<dbReference type="PANTHER" id="PTHR22803">
    <property type="entry name" value="MANNOSE, PHOSPHOLIPASE, LECTIN RECEPTOR RELATED"/>
    <property type="match status" value="1"/>
</dbReference>
<dbReference type="Gene3D" id="3.10.100.10">
    <property type="entry name" value="Mannose-Binding Protein A, subunit A"/>
    <property type="match status" value="8"/>
</dbReference>
<feature type="domain" description="C-type lectin" evidence="2">
    <location>
        <begin position="1085"/>
        <end position="1204"/>
    </location>
</feature>
<dbReference type="FunFam" id="3.10.100.10:FF:000109">
    <property type="entry name" value="Uncharacterized protein"/>
    <property type="match status" value="2"/>
</dbReference>
<organism evidence="3 4">
    <name type="scientific">Ciona intestinalis</name>
    <name type="common">Transparent sea squirt</name>
    <name type="synonym">Ascidia intestinalis</name>
    <dbReference type="NCBI Taxonomy" id="7719"/>
    <lineage>
        <taxon>Eukaryota</taxon>
        <taxon>Metazoa</taxon>
        <taxon>Chordata</taxon>
        <taxon>Tunicata</taxon>
        <taxon>Ascidiacea</taxon>
        <taxon>Phlebobranchia</taxon>
        <taxon>Cionidae</taxon>
        <taxon>Ciona</taxon>
    </lineage>
</organism>
<feature type="domain" description="C-type lectin" evidence="2">
    <location>
        <begin position="6"/>
        <end position="132"/>
    </location>
</feature>
<dbReference type="PROSITE" id="PS50041">
    <property type="entry name" value="C_TYPE_LECTIN_2"/>
    <property type="match status" value="8"/>
</dbReference>
<keyword evidence="4" id="KW-1185">Reference proteome</keyword>
<feature type="domain" description="C-type lectin" evidence="2">
    <location>
        <begin position="622"/>
        <end position="744"/>
    </location>
</feature>
<dbReference type="InterPro" id="IPR001304">
    <property type="entry name" value="C-type_lectin-like"/>
</dbReference>
<dbReference type="FunFam" id="3.10.100.10:FF:000170">
    <property type="entry name" value="Predicted protein"/>
    <property type="match status" value="1"/>
</dbReference>
<dbReference type="InterPro" id="IPR050111">
    <property type="entry name" value="C-type_lectin/snaclec_domain"/>
</dbReference>
<keyword evidence="1" id="KW-1015">Disulfide bond</keyword>
<proteinExistence type="predicted"/>
<evidence type="ECO:0000259" key="2">
    <source>
        <dbReference type="PROSITE" id="PS50041"/>
    </source>
</evidence>
<reference evidence="4" key="1">
    <citation type="journal article" date="2002" name="Science">
        <title>The draft genome of Ciona intestinalis: insights into chordate and vertebrate origins.</title>
        <authorList>
            <person name="Dehal P."/>
            <person name="Satou Y."/>
            <person name="Campbell R.K."/>
            <person name="Chapman J."/>
            <person name="Degnan B."/>
            <person name="De Tomaso A."/>
            <person name="Davidson B."/>
            <person name="Di Gregorio A."/>
            <person name="Gelpke M."/>
            <person name="Goodstein D.M."/>
            <person name="Harafuji N."/>
            <person name="Hastings K.E."/>
            <person name="Ho I."/>
            <person name="Hotta K."/>
            <person name="Huang W."/>
            <person name="Kawashima T."/>
            <person name="Lemaire P."/>
            <person name="Martinez D."/>
            <person name="Meinertzhagen I.A."/>
            <person name="Necula S."/>
            <person name="Nonaka M."/>
            <person name="Putnam N."/>
            <person name="Rash S."/>
            <person name="Saiga H."/>
            <person name="Satake M."/>
            <person name="Terry A."/>
            <person name="Yamada L."/>
            <person name="Wang H.G."/>
            <person name="Awazu S."/>
            <person name="Azumi K."/>
            <person name="Boore J."/>
            <person name="Branno M."/>
            <person name="Chin-Bow S."/>
            <person name="DeSantis R."/>
            <person name="Doyle S."/>
            <person name="Francino P."/>
            <person name="Keys D.N."/>
            <person name="Haga S."/>
            <person name="Hayashi H."/>
            <person name="Hino K."/>
            <person name="Imai K.S."/>
            <person name="Inaba K."/>
            <person name="Kano S."/>
            <person name="Kobayashi K."/>
            <person name="Kobayashi M."/>
            <person name="Lee B.I."/>
            <person name="Makabe K.W."/>
            <person name="Manohar C."/>
            <person name="Matassi G."/>
            <person name="Medina M."/>
            <person name="Mochizuki Y."/>
            <person name="Mount S."/>
            <person name="Morishita T."/>
            <person name="Miura S."/>
            <person name="Nakayama A."/>
            <person name="Nishizaka S."/>
            <person name="Nomoto H."/>
            <person name="Ohta F."/>
            <person name="Oishi K."/>
            <person name="Rigoutsos I."/>
            <person name="Sano M."/>
            <person name="Sasaki A."/>
            <person name="Sasakura Y."/>
            <person name="Shoguchi E."/>
            <person name="Shin-i T."/>
            <person name="Spagnuolo A."/>
            <person name="Stainier D."/>
            <person name="Suzuki M.M."/>
            <person name="Tassy O."/>
            <person name="Takatori N."/>
            <person name="Tokuoka M."/>
            <person name="Yagi K."/>
            <person name="Yoshizaki F."/>
            <person name="Wada S."/>
            <person name="Zhang C."/>
            <person name="Hyatt P.D."/>
            <person name="Larimer F."/>
            <person name="Detter C."/>
            <person name="Doggett N."/>
            <person name="Glavina T."/>
            <person name="Hawkins T."/>
            <person name="Richardson P."/>
            <person name="Lucas S."/>
            <person name="Kohara Y."/>
            <person name="Levine M."/>
            <person name="Satoh N."/>
            <person name="Rokhsar D.S."/>
        </authorList>
    </citation>
    <scope>NUCLEOTIDE SEQUENCE [LARGE SCALE GENOMIC DNA]</scope>
</reference>
<feature type="domain" description="C-type lectin" evidence="2">
    <location>
        <begin position="304"/>
        <end position="431"/>
    </location>
</feature>
<dbReference type="InterPro" id="IPR016186">
    <property type="entry name" value="C-type_lectin-like/link_sf"/>
</dbReference>
<feature type="domain" description="C-type lectin" evidence="2">
    <location>
        <begin position="777"/>
        <end position="903"/>
    </location>
</feature>
<dbReference type="SMART" id="SM00034">
    <property type="entry name" value="CLECT"/>
    <property type="match status" value="8"/>
</dbReference>
<feature type="domain" description="C-type lectin" evidence="2">
    <location>
        <begin position="460"/>
        <end position="588"/>
    </location>
</feature>
<dbReference type="InterPro" id="IPR016187">
    <property type="entry name" value="CTDL_fold"/>
</dbReference>
<dbReference type="FunFam" id="3.10.100.10:FF:000014">
    <property type="entry name" value="Macrophage mannose receptor 1"/>
    <property type="match status" value="1"/>
</dbReference>
<dbReference type="AlphaFoldDB" id="F6TDB0"/>
<dbReference type="InParanoid" id="F6TDB0"/>
<reference evidence="3" key="3">
    <citation type="submission" date="2025-09" db="UniProtKB">
        <authorList>
            <consortium name="Ensembl"/>
        </authorList>
    </citation>
    <scope>IDENTIFICATION</scope>
</reference>
<accession>F6TDB0</accession>
<sequence length="1205" mass="136061">WFSDPESNQCYLVNALQLRTWFDARFACQYQGGDLVSINTPKEQAFLSRVVGEIPTVADLWAGGNDFNSWKHDIANVIDQGWMWSDNSPFNYLNWNDGEPNNSGDEDCLEIYLATGRWNDVDCYSYRHYMCEKTGITNNSFIVVFHTILIYRCDKDWKAWKDHCYYFSPKNVAMDWHDAQADCQSRGANLVSILSLAENDFIESMITQLDRGGDVWIGMNDLRTQNYYEWVDDSVVTMTKWNFREPNGKGERCVNIYRLLGYWNDNSCDATLPYICKQEKQLLPPIPPDEVVIDEGCDAGWSGYGSSCYKASTDEYMFIYSNRHCEEINSNLVSIHDDYEQAFVHSLVTTTIPPGLGYTAWIGLAAKSTITGEPYYTWENGDPVTYTHWGTDQPSKKRIKQCLFNLTQYHMSTTGFWEIDICGQNRYYVCEKDRVGFTQPVLTTLPTTGNCYPGWHGDSTTAYCYQINEYDDANRNQRLTWYDARDYCRAQGGDLVSVHSSEERDSIINFVTNGAVGSYTYFWMGLNNLGLNTGYQWTDGSAVSFTDWSVGEPNNVNGEENCVECQFYTDSYTWNDLSCDTSRNFICKIIKDKVPSTPPPPQEDLGYPDPNNCGTDETWNIIFKKCYAFISSTEYGWSYAQQSCLGKGGNLVAIHSEDENAFVTNRAQKATAGSMWIGLQIYLKKKDVGSRAFYWADGSNLDYVNWAPSEPNNFYDSEGCTVVSSDTGMWNDDNCGRLYGYVCEKYVGASSVTVPPTAQATGNCPTGLYSYSGYVPYGNACYMTPGDSVKYDWTTARQWCTNNSAELAVLGNEYEQAFLEQYLWGKGDSFWIGMTDREQNSNAFVWIDQSEVSYTNWAPGEPNGYSVSFNLWKEGCVLMKVNTDDKGAWFDMDCSTQTSFACYVRKSNGNPPPPVTVSPIGCPAGYYSLVSGQSCFKLVDQPASWSDAKTACRNEGNISSGIDIVSIAEVYENDLLKSWLWRGVKSGNSLWLELVDTITETTFSWSDGWPTMYTNWGLNEPLPDAVNSGDGCVKMNKDGTWSAVSSSGSTSCSTPMPYVCKQSFAPIPTTPFPGTGDCDPGFFAFGQFCYYIEFGLTDEATRSWYESTYMCEERGATLASFHSSDEVQAVISYINGANSHNLFIGLSSDGFDGWQWKDETPADYFNWGQYEPNGQENEECVEMYPWDGTWNDVSCFETRGFVCRK</sequence>
<reference evidence="3" key="2">
    <citation type="submission" date="2025-08" db="UniProtKB">
        <authorList>
            <consortium name="Ensembl"/>
        </authorList>
    </citation>
    <scope>IDENTIFICATION</scope>
</reference>
<name>F6TDB0_CIOIN</name>
<dbReference type="GeneTree" id="ENSGT01050000244842"/>
<dbReference type="CDD" id="cd00037">
    <property type="entry name" value="CLECT"/>
    <property type="match status" value="8"/>
</dbReference>
<dbReference type="Ensembl" id="ENSCINT00000025889.2">
    <property type="protein sequence ID" value="ENSCINP00000025643.2"/>
    <property type="gene ID" value="ENSCING00000014099.2"/>
</dbReference>
<evidence type="ECO:0000313" key="3">
    <source>
        <dbReference type="Ensembl" id="ENSCINP00000025643.2"/>
    </source>
</evidence>
<dbReference type="PROSITE" id="PS00615">
    <property type="entry name" value="C_TYPE_LECTIN_1"/>
    <property type="match status" value="6"/>
</dbReference>